<evidence type="ECO:0000313" key="2">
    <source>
        <dbReference type="Proteomes" id="UP000261324"/>
    </source>
</evidence>
<name>A0A3E4Q2H2_9FIRM</name>
<accession>A0A3E4Q2H2</accession>
<comment type="caution">
    <text evidence="1">The sequence shown here is derived from an EMBL/GenBank/DDBJ whole genome shotgun (WGS) entry which is preliminary data.</text>
</comment>
<dbReference type="RefSeq" id="WP_117658585.1">
    <property type="nucleotide sequence ID" value="NZ_QSRA01000001.1"/>
</dbReference>
<dbReference type="Proteomes" id="UP000261324">
    <property type="component" value="Unassembled WGS sequence"/>
</dbReference>
<organism evidence="1 2">
    <name type="scientific">Dorea formicigenerans</name>
    <dbReference type="NCBI Taxonomy" id="39486"/>
    <lineage>
        <taxon>Bacteria</taxon>
        <taxon>Bacillati</taxon>
        <taxon>Bacillota</taxon>
        <taxon>Clostridia</taxon>
        <taxon>Lachnospirales</taxon>
        <taxon>Lachnospiraceae</taxon>
        <taxon>Dorea</taxon>
    </lineage>
</organism>
<gene>
    <name evidence="1" type="ORF">DXC93_00770</name>
</gene>
<dbReference type="AlphaFoldDB" id="A0A3E4Q2H2"/>
<protein>
    <submittedName>
        <fullName evidence="1">NusG domain II-containing protein</fullName>
    </submittedName>
</protein>
<dbReference type="Gene3D" id="2.60.320.10">
    <property type="entry name" value="N-utilization substance G protein NusG, insert domain"/>
    <property type="match status" value="1"/>
</dbReference>
<reference evidence="1 2" key="1">
    <citation type="submission" date="2018-08" db="EMBL/GenBank/DDBJ databases">
        <title>A genome reference for cultivated species of the human gut microbiota.</title>
        <authorList>
            <person name="Zou Y."/>
            <person name="Xue W."/>
            <person name="Luo G."/>
        </authorList>
    </citation>
    <scope>NUCLEOTIDE SEQUENCE [LARGE SCALE GENOMIC DNA]</scope>
    <source>
        <strain evidence="1 2">TF09-3</strain>
    </source>
</reference>
<dbReference type="CDD" id="cd09911">
    <property type="entry name" value="Lin0431_like"/>
    <property type="match status" value="1"/>
</dbReference>
<proteinExistence type="predicted"/>
<evidence type="ECO:0000313" key="1">
    <source>
        <dbReference type="EMBL" id="RGK86391.1"/>
    </source>
</evidence>
<dbReference type="Pfam" id="PF07009">
    <property type="entry name" value="NusG_II"/>
    <property type="match status" value="1"/>
</dbReference>
<dbReference type="InterPro" id="IPR038690">
    <property type="entry name" value="NusG_2_sf"/>
</dbReference>
<sequence length="129" mass="14514">MKITVNRKKDFILIISVLLLAVALLGIQKAYGSSGNTVTVTVNHKVYGTFSLDQDKTIQIKNKYGMNIVRIQNHEVWMEEADCPDGYCMEQGHISHNHQTLVCLPHKLVVEISNDSENETSEEIDIVSN</sequence>
<dbReference type="EMBL" id="QSRA01000001">
    <property type="protein sequence ID" value="RGK86391.1"/>
    <property type="molecule type" value="Genomic_DNA"/>
</dbReference>